<comment type="caution">
    <text evidence="2">The sequence shown here is derived from an EMBL/GenBank/DDBJ whole genome shotgun (WGS) entry which is preliminary data.</text>
</comment>
<evidence type="ECO:0000256" key="1">
    <source>
        <dbReference type="SAM" id="Phobius"/>
    </source>
</evidence>
<dbReference type="AlphaFoldDB" id="A0A2G8IV92"/>
<protein>
    <submittedName>
        <fullName evidence="2">Uncharacterized protein</fullName>
    </submittedName>
</protein>
<dbReference type="Pfam" id="PF16935">
    <property type="entry name" value="Hol_Tox"/>
    <property type="match status" value="1"/>
</dbReference>
<sequence length="60" mass="6855">MCFPIFSCIILIVQWNGLLKGVWLIPDRKGVMLMSTFQALMLMLAFGSFIIALLTYIDKK</sequence>
<dbReference type="Proteomes" id="UP000230768">
    <property type="component" value="Unassembled WGS sequence"/>
</dbReference>
<keyword evidence="1" id="KW-0812">Transmembrane</keyword>
<evidence type="ECO:0000313" key="2">
    <source>
        <dbReference type="EMBL" id="PIK27404.1"/>
    </source>
</evidence>
<keyword evidence="1" id="KW-0472">Membrane</keyword>
<reference evidence="2 3" key="1">
    <citation type="submission" date="2017-11" db="EMBL/GenBank/DDBJ databases">
        <title>Draft genome sequence of Bacillus pumilus 51_5il from lake Gorkoye (Russia: Novosibirsk region).</title>
        <authorList>
            <person name="Shipova A.A."/>
            <person name="Rozanov A.S."/>
            <person name="Bryanskaya A.V."/>
            <person name="Peltek S.E."/>
        </authorList>
    </citation>
    <scope>NUCLEOTIDE SEQUENCE [LARGE SCALE GENOMIC DNA]</scope>
    <source>
        <strain evidence="2 3">51_5il</strain>
    </source>
</reference>
<feature type="transmembrane region" description="Helical" evidence="1">
    <location>
        <begin position="37"/>
        <end position="57"/>
    </location>
</feature>
<organism evidence="2 3">
    <name type="scientific">Bacillus pumilus</name>
    <name type="common">Bacillus mesentericus</name>
    <dbReference type="NCBI Taxonomy" id="1408"/>
    <lineage>
        <taxon>Bacteria</taxon>
        <taxon>Bacillati</taxon>
        <taxon>Bacillota</taxon>
        <taxon>Bacilli</taxon>
        <taxon>Bacillales</taxon>
        <taxon>Bacillaceae</taxon>
        <taxon>Bacillus</taxon>
    </lineage>
</organism>
<dbReference type="EMBL" id="PEKP01000008">
    <property type="protein sequence ID" value="PIK27404.1"/>
    <property type="molecule type" value="Genomic_DNA"/>
</dbReference>
<accession>A0A2G8IV92</accession>
<keyword evidence="1" id="KW-1133">Transmembrane helix</keyword>
<proteinExistence type="predicted"/>
<gene>
    <name evidence="2" type="ORF">CTV99_08450</name>
</gene>
<evidence type="ECO:0000313" key="3">
    <source>
        <dbReference type="Proteomes" id="UP000230768"/>
    </source>
</evidence>
<dbReference type="InterPro" id="IPR031616">
    <property type="entry name" value="BsrE-like"/>
</dbReference>
<name>A0A2G8IV92_BACPU</name>